<evidence type="ECO:0000256" key="4">
    <source>
        <dbReference type="ARBA" id="ARBA00023136"/>
    </source>
</evidence>
<dbReference type="InterPro" id="IPR020846">
    <property type="entry name" value="MFS_dom"/>
</dbReference>
<feature type="transmembrane region" description="Helical" evidence="5">
    <location>
        <begin position="472"/>
        <end position="494"/>
    </location>
</feature>
<dbReference type="GO" id="GO:0022857">
    <property type="term" value="F:transmembrane transporter activity"/>
    <property type="evidence" value="ECO:0007669"/>
    <property type="project" value="InterPro"/>
</dbReference>
<dbReference type="SUPFAM" id="SSF103473">
    <property type="entry name" value="MFS general substrate transporter"/>
    <property type="match status" value="1"/>
</dbReference>
<feature type="transmembrane region" description="Helical" evidence="5">
    <location>
        <begin position="108"/>
        <end position="127"/>
    </location>
</feature>
<keyword evidence="4 5" id="KW-0472">Membrane</keyword>
<dbReference type="GO" id="GO:0016020">
    <property type="term" value="C:membrane"/>
    <property type="evidence" value="ECO:0007669"/>
    <property type="project" value="UniProtKB-SubCell"/>
</dbReference>
<dbReference type="InterPro" id="IPR005829">
    <property type="entry name" value="Sugar_transporter_CS"/>
</dbReference>
<feature type="domain" description="Major facilitator superfamily (MFS) profile" evidence="6">
    <location>
        <begin position="28"/>
        <end position="498"/>
    </location>
</feature>
<dbReference type="InterPro" id="IPR005828">
    <property type="entry name" value="MFS_sugar_transport-like"/>
</dbReference>
<name>A0AAV4F4Y9_9GAST</name>
<feature type="transmembrane region" description="Helical" evidence="5">
    <location>
        <begin position="197"/>
        <end position="218"/>
    </location>
</feature>
<dbReference type="EMBL" id="BMAT01000549">
    <property type="protein sequence ID" value="GFR68324.1"/>
    <property type="molecule type" value="Genomic_DNA"/>
</dbReference>
<dbReference type="AlphaFoldDB" id="A0AAV4F4Y9"/>
<comment type="caution">
    <text evidence="7">The sequence shown here is derived from an EMBL/GenBank/DDBJ whole genome shotgun (WGS) entry which is preliminary data.</text>
</comment>
<evidence type="ECO:0000256" key="1">
    <source>
        <dbReference type="ARBA" id="ARBA00004141"/>
    </source>
</evidence>
<evidence type="ECO:0000256" key="2">
    <source>
        <dbReference type="ARBA" id="ARBA00022692"/>
    </source>
</evidence>
<protein>
    <submittedName>
        <fullName evidence="7">Solute carrier family 22 member 4</fullName>
    </submittedName>
</protein>
<dbReference type="Gene3D" id="1.20.1250.20">
    <property type="entry name" value="MFS general substrate transporter like domains"/>
    <property type="match status" value="1"/>
</dbReference>
<dbReference type="InterPro" id="IPR036259">
    <property type="entry name" value="MFS_trans_sf"/>
</dbReference>
<feature type="transmembrane region" description="Helical" evidence="5">
    <location>
        <begin position="224"/>
        <end position="242"/>
    </location>
</feature>
<dbReference type="Pfam" id="PF00083">
    <property type="entry name" value="Sugar_tr"/>
    <property type="match status" value="1"/>
</dbReference>
<feature type="transmembrane region" description="Helical" evidence="5">
    <location>
        <begin position="20"/>
        <end position="41"/>
    </location>
</feature>
<feature type="transmembrane region" description="Helical" evidence="5">
    <location>
        <begin position="313"/>
        <end position="330"/>
    </location>
</feature>
<sequence>MTTLDGVIQEVGVCGPFQGLLVLATYSTIVVSASGMMLMAFGSYNPGWTCLDDVAVGGNASSLTGLSTPTPSNSTDRCTQYKGCQNVSFLPGTSTVVSEWGLVCDHKWTPSLIFTVQMVGVMLGAYLAGHLGDCAGRKASLYSMVALHGVANLVAVFSPSWEIFAAVRFFVGIGIGGMLTTSYIIPLEFMGQFWRGFVGSLPTWNIGAALFSVAVILLKDWRHLHLLNAAFSGLVFLAVFWVPESFRWLAVHSRDVKAGAVVTKIAKVNKRPLPNLELVTAIAESERRKALAENSERYTYLDLFRDTTLRKGTIVMGVVWASMATVYYGISFGVQSLSGDFYINFLILSLMELPAFLFVLPALSFLSRRWASSLHFCFVSAACFAVTAIALFLRCDGCDQATDDGNALKERLIMSLTVLAKVGTIGAWNVISLYCGELFPTAVRNLSSGYLNASARIGSMLGPVLFPKDPALLYLAMAGMGVIMAVCAWIVWLLPETKGAPLEDTIRSKKHLDLGLPRGESVSVDDAGGEALQPVLETNGTNKALIKDQYV</sequence>
<feature type="transmembrane region" description="Helical" evidence="5">
    <location>
        <begin position="163"/>
        <end position="185"/>
    </location>
</feature>
<feature type="transmembrane region" description="Helical" evidence="5">
    <location>
        <begin position="373"/>
        <end position="393"/>
    </location>
</feature>
<evidence type="ECO:0000259" key="6">
    <source>
        <dbReference type="PROSITE" id="PS50850"/>
    </source>
</evidence>
<reference evidence="7 8" key="1">
    <citation type="journal article" date="2021" name="Elife">
        <title>Chloroplast acquisition without the gene transfer in kleptoplastic sea slugs, Plakobranchus ocellatus.</title>
        <authorList>
            <person name="Maeda T."/>
            <person name="Takahashi S."/>
            <person name="Yoshida T."/>
            <person name="Shimamura S."/>
            <person name="Takaki Y."/>
            <person name="Nagai Y."/>
            <person name="Toyoda A."/>
            <person name="Suzuki Y."/>
            <person name="Arimoto A."/>
            <person name="Ishii H."/>
            <person name="Satoh N."/>
            <person name="Nishiyama T."/>
            <person name="Hasebe M."/>
            <person name="Maruyama T."/>
            <person name="Minagawa J."/>
            <person name="Obokata J."/>
            <person name="Shigenobu S."/>
        </authorList>
    </citation>
    <scope>NUCLEOTIDE SEQUENCE [LARGE SCALE GENOMIC DNA]</scope>
</reference>
<organism evidence="7 8">
    <name type="scientific">Elysia marginata</name>
    <dbReference type="NCBI Taxonomy" id="1093978"/>
    <lineage>
        <taxon>Eukaryota</taxon>
        <taxon>Metazoa</taxon>
        <taxon>Spiralia</taxon>
        <taxon>Lophotrochozoa</taxon>
        <taxon>Mollusca</taxon>
        <taxon>Gastropoda</taxon>
        <taxon>Heterobranchia</taxon>
        <taxon>Euthyneura</taxon>
        <taxon>Panpulmonata</taxon>
        <taxon>Sacoglossa</taxon>
        <taxon>Placobranchoidea</taxon>
        <taxon>Plakobranchidae</taxon>
        <taxon>Elysia</taxon>
    </lineage>
</organism>
<feature type="transmembrane region" description="Helical" evidence="5">
    <location>
        <begin position="342"/>
        <end position="366"/>
    </location>
</feature>
<keyword evidence="2 5" id="KW-0812">Transmembrane</keyword>
<dbReference type="PROSITE" id="PS00217">
    <property type="entry name" value="SUGAR_TRANSPORT_2"/>
    <property type="match status" value="1"/>
</dbReference>
<proteinExistence type="predicted"/>
<keyword evidence="3 5" id="KW-1133">Transmembrane helix</keyword>
<evidence type="ECO:0000256" key="3">
    <source>
        <dbReference type="ARBA" id="ARBA00022989"/>
    </source>
</evidence>
<keyword evidence="8" id="KW-1185">Reference proteome</keyword>
<dbReference type="PANTHER" id="PTHR24064">
    <property type="entry name" value="SOLUTE CARRIER FAMILY 22 MEMBER"/>
    <property type="match status" value="1"/>
</dbReference>
<feature type="transmembrane region" description="Helical" evidence="5">
    <location>
        <begin position="413"/>
        <end position="436"/>
    </location>
</feature>
<feature type="transmembrane region" description="Helical" evidence="5">
    <location>
        <begin position="139"/>
        <end position="157"/>
    </location>
</feature>
<evidence type="ECO:0000313" key="8">
    <source>
        <dbReference type="Proteomes" id="UP000762676"/>
    </source>
</evidence>
<dbReference type="PROSITE" id="PS50850">
    <property type="entry name" value="MFS"/>
    <property type="match status" value="1"/>
</dbReference>
<evidence type="ECO:0000256" key="5">
    <source>
        <dbReference type="SAM" id="Phobius"/>
    </source>
</evidence>
<evidence type="ECO:0000313" key="7">
    <source>
        <dbReference type="EMBL" id="GFR68324.1"/>
    </source>
</evidence>
<gene>
    <name evidence="7" type="ORF">ElyMa_000275300</name>
</gene>
<comment type="subcellular location">
    <subcellularLocation>
        <location evidence="1">Membrane</location>
        <topology evidence="1">Multi-pass membrane protein</topology>
    </subcellularLocation>
</comment>
<accession>A0AAV4F4Y9</accession>
<dbReference type="Proteomes" id="UP000762676">
    <property type="component" value="Unassembled WGS sequence"/>
</dbReference>